<dbReference type="PANTHER" id="PTHR11814">
    <property type="entry name" value="SULFATE TRANSPORTER"/>
    <property type="match status" value="1"/>
</dbReference>
<gene>
    <name evidence="8" type="ORF">Apa02nite_033270</name>
</gene>
<evidence type="ECO:0000256" key="3">
    <source>
        <dbReference type="ARBA" id="ARBA00022989"/>
    </source>
</evidence>
<organism evidence="8 9">
    <name type="scientific">Actinoplanes palleronii</name>
    <dbReference type="NCBI Taxonomy" id="113570"/>
    <lineage>
        <taxon>Bacteria</taxon>
        <taxon>Bacillati</taxon>
        <taxon>Actinomycetota</taxon>
        <taxon>Actinomycetes</taxon>
        <taxon>Micromonosporales</taxon>
        <taxon>Micromonosporaceae</taxon>
        <taxon>Actinoplanes</taxon>
    </lineage>
</organism>
<dbReference type="Gene3D" id="3.30.750.24">
    <property type="entry name" value="STAS domain"/>
    <property type="match status" value="1"/>
</dbReference>
<dbReference type="Pfam" id="PF01740">
    <property type="entry name" value="STAS"/>
    <property type="match status" value="1"/>
</dbReference>
<feature type="transmembrane region" description="Helical" evidence="6">
    <location>
        <begin position="98"/>
        <end position="120"/>
    </location>
</feature>
<dbReference type="SUPFAM" id="SSF52091">
    <property type="entry name" value="SpoIIaa-like"/>
    <property type="match status" value="1"/>
</dbReference>
<accession>A0ABQ4B940</accession>
<dbReference type="Pfam" id="PF00916">
    <property type="entry name" value="Sulfate_transp"/>
    <property type="match status" value="1"/>
</dbReference>
<feature type="transmembrane region" description="Helical" evidence="6">
    <location>
        <begin position="327"/>
        <end position="346"/>
    </location>
</feature>
<keyword evidence="4 6" id="KW-0472">Membrane</keyword>
<protein>
    <submittedName>
        <fullName evidence="8">MFS transporter</fullName>
    </submittedName>
</protein>
<evidence type="ECO:0000313" key="8">
    <source>
        <dbReference type="EMBL" id="GIE67219.1"/>
    </source>
</evidence>
<keyword evidence="3 6" id="KW-1133">Transmembrane helix</keyword>
<feature type="transmembrane region" description="Helical" evidence="6">
    <location>
        <begin position="250"/>
        <end position="273"/>
    </location>
</feature>
<proteinExistence type="predicted"/>
<name>A0ABQ4B940_9ACTN</name>
<dbReference type="InterPro" id="IPR001902">
    <property type="entry name" value="SLC26A/SulP_fam"/>
</dbReference>
<evidence type="ECO:0000259" key="7">
    <source>
        <dbReference type="PROSITE" id="PS50801"/>
    </source>
</evidence>
<comment type="subcellular location">
    <subcellularLocation>
        <location evidence="1">Membrane</location>
        <topology evidence="1">Multi-pass membrane protein</topology>
    </subcellularLocation>
</comment>
<sequence>MNRAAATARLTGLLPQRGDLAAARRAPRADLLAGLTVAVVALPLALAFGVTSGMGAQAGLVTAVVAGAVAAVFGGSNLQVSGPTGAMTVVLVPVIAEFGARGVLMVGVLAGLILIGLAVARFGRYVRYLPTPVLEGFTAGIAVVIALQQLPTALGVTGAHGDKVWAVAFDAVTRFAGDPHPAPIAVAAGVAATMLLGARWHPGLPFSLLGVAAATVLAETTPISLARIGALPAGLPAPSLSFLDVHAVRMLLPAAAAVAALAALESLLSATVADAMSVNEHHDPDRELFGQGLANLAAPVFGGIPATAAIARTAVNVRAGARSKLASLTHAVVLAVIVLAAGPLVARIPLAALAGVLLATTVRMVETGALLALARSTRSDALVLFLTFTVTVAFDLVTAVAVGIGVAIVLALRAVARTARVEQIPLESGDHSAEEHALLAEHIVAYRLDGPLFFAAAHRFLLQLSEIADVRVVILRMSRVSTIDATGAHVLGDAISRLHRRGIVVLLSGIVASHEEVLTTLGIAEQLRRDGHVFADTPTAITHARTHVPDSTAVPASREPGHDDAAADRPTR</sequence>
<feature type="transmembrane region" description="Helical" evidence="6">
    <location>
        <begin position="31"/>
        <end position="51"/>
    </location>
</feature>
<dbReference type="InterPro" id="IPR036513">
    <property type="entry name" value="STAS_dom_sf"/>
</dbReference>
<evidence type="ECO:0000313" key="9">
    <source>
        <dbReference type="Proteomes" id="UP000624709"/>
    </source>
</evidence>
<comment type="caution">
    <text evidence="8">The sequence shown here is derived from an EMBL/GenBank/DDBJ whole genome shotgun (WGS) entry which is preliminary data.</text>
</comment>
<dbReference type="InterPro" id="IPR002645">
    <property type="entry name" value="STAS_dom"/>
</dbReference>
<reference evidence="8 9" key="1">
    <citation type="submission" date="2021-01" db="EMBL/GenBank/DDBJ databases">
        <title>Whole genome shotgun sequence of Actinoplanes palleronii NBRC 14916.</title>
        <authorList>
            <person name="Komaki H."/>
            <person name="Tamura T."/>
        </authorList>
    </citation>
    <scope>NUCLEOTIDE SEQUENCE [LARGE SCALE GENOMIC DNA]</scope>
    <source>
        <strain evidence="8 9">NBRC 14916</strain>
    </source>
</reference>
<feature type="compositionally biased region" description="Basic and acidic residues" evidence="5">
    <location>
        <begin position="559"/>
        <end position="572"/>
    </location>
</feature>
<feature type="transmembrane region" description="Helical" evidence="6">
    <location>
        <begin position="293"/>
        <end position="315"/>
    </location>
</feature>
<dbReference type="RefSeq" id="WP_203825740.1">
    <property type="nucleotide sequence ID" value="NZ_BAAATY010000014.1"/>
</dbReference>
<keyword evidence="2 6" id="KW-0812">Transmembrane</keyword>
<keyword evidence="9" id="KW-1185">Reference proteome</keyword>
<evidence type="ECO:0000256" key="2">
    <source>
        <dbReference type="ARBA" id="ARBA00022692"/>
    </source>
</evidence>
<dbReference type="PROSITE" id="PS50801">
    <property type="entry name" value="STAS"/>
    <property type="match status" value="1"/>
</dbReference>
<evidence type="ECO:0000256" key="4">
    <source>
        <dbReference type="ARBA" id="ARBA00023136"/>
    </source>
</evidence>
<evidence type="ECO:0000256" key="1">
    <source>
        <dbReference type="ARBA" id="ARBA00004141"/>
    </source>
</evidence>
<feature type="region of interest" description="Disordered" evidence="5">
    <location>
        <begin position="544"/>
        <end position="572"/>
    </location>
</feature>
<evidence type="ECO:0000256" key="5">
    <source>
        <dbReference type="SAM" id="MobiDB-lite"/>
    </source>
</evidence>
<dbReference type="CDD" id="cd07042">
    <property type="entry name" value="STAS_SulP_like_sulfate_transporter"/>
    <property type="match status" value="1"/>
</dbReference>
<feature type="domain" description="STAS" evidence="7">
    <location>
        <begin position="433"/>
        <end position="544"/>
    </location>
</feature>
<dbReference type="EMBL" id="BOMS01000045">
    <property type="protein sequence ID" value="GIE67219.1"/>
    <property type="molecule type" value="Genomic_DNA"/>
</dbReference>
<feature type="transmembrane region" description="Helical" evidence="6">
    <location>
        <begin position="58"/>
        <end position="78"/>
    </location>
</feature>
<dbReference type="InterPro" id="IPR011547">
    <property type="entry name" value="SLC26A/SulP_dom"/>
</dbReference>
<dbReference type="Proteomes" id="UP000624709">
    <property type="component" value="Unassembled WGS sequence"/>
</dbReference>
<evidence type="ECO:0000256" key="6">
    <source>
        <dbReference type="SAM" id="Phobius"/>
    </source>
</evidence>
<feature type="transmembrane region" description="Helical" evidence="6">
    <location>
        <begin position="381"/>
        <end position="412"/>
    </location>
</feature>